<protein>
    <recommendedName>
        <fullName evidence="3">Chemoreceptor zinc-binding domain-containing protein</fullName>
    </recommendedName>
</protein>
<accession>A0A286ECY7</accession>
<sequence>MKLMDWFKQKFVSHEQTVAVQQDTKPLISITIVPSLPKTAAPVVESEIIFNNVHEKINVLQNDCFPELAIVHGEYRAWCEKVQQIMREKKSCDYNPAAVGSLLMSTIEQWLHNEGKALIQFTEYGELMSAHARFQRCAGSILVKHQRGEFLDAVGMLRSDFKAHANEVEQALANLLTRARRDYCGTDCTNCHSDKPTAH</sequence>
<dbReference type="RefSeq" id="WP_097114435.1">
    <property type="nucleotide sequence ID" value="NZ_CP083931.1"/>
</dbReference>
<reference evidence="1 2" key="1">
    <citation type="submission" date="2017-09" db="EMBL/GenBank/DDBJ databases">
        <authorList>
            <person name="Ehlers B."/>
            <person name="Leendertz F.H."/>
        </authorList>
    </citation>
    <scope>NUCLEOTIDE SEQUENCE [LARGE SCALE GENOMIC DNA]</scope>
    <source>
        <strain evidence="1 2">DSM 16848</strain>
    </source>
</reference>
<keyword evidence="2" id="KW-1185">Reference proteome</keyword>
<evidence type="ECO:0000313" key="1">
    <source>
        <dbReference type="EMBL" id="SOD68782.1"/>
    </source>
</evidence>
<name>A0A286ECY7_9NEIS</name>
<dbReference type="AlphaFoldDB" id="A0A286ECY7"/>
<proteinExistence type="predicted"/>
<evidence type="ECO:0000313" key="2">
    <source>
        <dbReference type="Proteomes" id="UP000219669"/>
    </source>
</evidence>
<gene>
    <name evidence="1" type="ORF">SAMN02746062_01402</name>
</gene>
<evidence type="ECO:0008006" key="3">
    <source>
        <dbReference type="Google" id="ProtNLM"/>
    </source>
</evidence>
<dbReference type="Proteomes" id="UP000219669">
    <property type="component" value="Unassembled WGS sequence"/>
</dbReference>
<organism evidence="1 2">
    <name type="scientific">Alysiella filiformis DSM 16848</name>
    <dbReference type="NCBI Taxonomy" id="1120981"/>
    <lineage>
        <taxon>Bacteria</taxon>
        <taxon>Pseudomonadati</taxon>
        <taxon>Pseudomonadota</taxon>
        <taxon>Betaproteobacteria</taxon>
        <taxon>Neisseriales</taxon>
        <taxon>Neisseriaceae</taxon>
        <taxon>Alysiella</taxon>
    </lineage>
</organism>
<dbReference type="OrthoDB" id="8613985at2"/>
<dbReference type="EMBL" id="OCNF01000010">
    <property type="protein sequence ID" value="SOD68782.1"/>
    <property type="molecule type" value="Genomic_DNA"/>
</dbReference>